<evidence type="ECO:0000313" key="8">
    <source>
        <dbReference type="Proteomes" id="UP000570010"/>
    </source>
</evidence>
<feature type="domain" description="5'-Nucleotidase C-terminal" evidence="4">
    <location>
        <begin position="319"/>
        <end position="476"/>
    </location>
</feature>
<protein>
    <submittedName>
        <fullName evidence="6">Bifunctional metallophosphatase/5'-nucleotidase</fullName>
    </submittedName>
</protein>
<dbReference type="InterPro" id="IPR029052">
    <property type="entry name" value="Metallo-depent_PP-like"/>
</dbReference>
<keyword evidence="7" id="KW-1185">Reference proteome</keyword>
<dbReference type="GO" id="GO:0016787">
    <property type="term" value="F:hydrolase activity"/>
    <property type="evidence" value="ECO:0007669"/>
    <property type="project" value="UniProtKB-KW"/>
</dbReference>
<dbReference type="AlphaFoldDB" id="A0A6B3W0K7"/>
<proteinExistence type="inferred from homology"/>
<evidence type="ECO:0000256" key="2">
    <source>
        <dbReference type="RuleBase" id="RU362119"/>
    </source>
</evidence>
<keyword evidence="1" id="KW-0732">Signal</keyword>
<comment type="caution">
    <text evidence="6">The sequence shown here is derived from an EMBL/GenBank/DDBJ whole genome shotgun (WGS) entry which is preliminary data.</text>
</comment>
<dbReference type="GO" id="GO:0009166">
    <property type="term" value="P:nucleotide catabolic process"/>
    <property type="evidence" value="ECO:0007669"/>
    <property type="project" value="InterPro"/>
</dbReference>
<dbReference type="GO" id="GO:0030288">
    <property type="term" value="C:outer membrane-bounded periplasmic space"/>
    <property type="evidence" value="ECO:0007669"/>
    <property type="project" value="TreeGrafter"/>
</dbReference>
<evidence type="ECO:0000259" key="3">
    <source>
        <dbReference type="Pfam" id="PF00149"/>
    </source>
</evidence>
<reference evidence="5 8" key="2">
    <citation type="submission" date="2020-07" db="EMBL/GenBank/DDBJ databases">
        <authorList>
            <person name="Feng H."/>
        </authorList>
    </citation>
    <scope>NUCLEOTIDE SEQUENCE [LARGE SCALE GENOMIC DNA]</scope>
    <source>
        <strain evidence="5">S-12</strain>
        <strain evidence="8">s-12</strain>
    </source>
</reference>
<keyword evidence="2" id="KW-0547">Nucleotide-binding</keyword>
<evidence type="ECO:0000259" key="4">
    <source>
        <dbReference type="Pfam" id="PF02872"/>
    </source>
</evidence>
<dbReference type="Gene3D" id="3.60.21.10">
    <property type="match status" value="1"/>
</dbReference>
<dbReference type="GO" id="GO:0000166">
    <property type="term" value="F:nucleotide binding"/>
    <property type="evidence" value="ECO:0007669"/>
    <property type="project" value="UniProtKB-KW"/>
</dbReference>
<sequence length="514" mass="58374">METEIKILYTSDVHGYVGDAHQRKGILRAASLIKKLRANLKQHVVLIDNGDLIQGTSLAQYAIDHEEVNPIISLYNEIGYEAAVFGNHEFNYGAKKLQSVVAQSRFPWISANIVRKDTDEPFYGKPYIVREFNGFKIGILGLTTKFVPVWEKPTNIQQLHFLDPVEVAPRWIKEMREKEQVDFVIVSYHGGLEVHPETGDELSECNGENQGIQLIREVAGIDALFTGHQHIIVNEEVRGVSVLQTGTQGQYVGALTIKANKQADGWKTVKKTALLPVDEEEQDQQIYQLIEPIVKRADKWMDEKIGSAAASFRYTDPLKEVWLQEHPVIEWMNRVQMETANVDISCTALLNASCFGLQEKVTRKSILELYPFPNTLVVMELTGEQIREALEVSASFFDVKSDGTVTIHPQWEKPRSLSYNYDMWEGIDYIIDVRNPIGKRIKSIHYHGVPLKPTHPYKVVMSNYRATGTGGYEMVGRGKVIKEYKEEVSHLLMEAVIKAGTIHANVNHNWIIEY</sequence>
<dbReference type="InterPro" id="IPR006179">
    <property type="entry name" value="5_nucleotidase/apyrase"/>
</dbReference>
<dbReference type="Gene3D" id="3.90.780.10">
    <property type="entry name" value="5'-Nucleotidase, C-terminal domain"/>
    <property type="match status" value="1"/>
</dbReference>
<dbReference type="InterPro" id="IPR004843">
    <property type="entry name" value="Calcineurin-like_PHP"/>
</dbReference>
<keyword evidence="2" id="KW-0378">Hydrolase</keyword>
<comment type="similarity">
    <text evidence="2">Belongs to the 5'-nucleotidase family.</text>
</comment>
<dbReference type="PRINTS" id="PR01607">
    <property type="entry name" value="APYRASEFAMLY"/>
</dbReference>
<name>A0A6B3W0K7_9BACI</name>
<dbReference type="InterPro" id="IPR036907">
    <property type="entry name" value="5'-Nucleotdase_C_sf"/>
</dbReference>
<dbReference type="PANTHER" id="PTHR11575:SF6">
    <property type="entry name" value="2',3'-CYCLIC-NUCLEOTIDE 2'-PHOSPHODIESTERASE_3'-NUCLEOTIDASE"/>
    <property type="match status" value="1"/>
</dbReference>
<feature type="domain" description="Calcineurin-like phosphoesterase" evidence="3">
    <location>
        <begin position="5"/>
        <end position="230"/>
    </location>
</feature>
<dbReference type="EMBL" id="JAAIWN010000027">
    <property type="protein sequence ID" value="NEY82125.1"/>
    <property type="molecule type" value="Genomic_DNA"/>
</dbReference>
<gene>
    <name evidence="6" type="ORF">G4D64_11590</name>
    <name evidence="5" type="ORF">H1Z61_12200</name>
</gene>
<evidence type="ECO:0000313" key="5">
    <source>
        <dbReference type="EMBL" id="MBA4537869.1"/>
    </source>
</evidence>
<dbReference type="Pfam" id="PF02872">
    <property type="entry name" value="5_nucleotid_C"/>
    <property type="match status" value="1"/>
</dbReference>
<organism evidence="6 7">
    <name type="scientific">Bacillus aquiflavi</name>
    <dbReference type="NCBI Taxonomy" id="2672567"/>
    <lineage>
        <taxon>Bacteria</taxon>
        <taxon>Bacillati</taxon>
        <taxon>Bacillota</taxon>
        <taxon>Bacilli</taxon>
        <taxon>Bacillales</taxon>
        <taxon>Bacillaceae</taxon>
        <taxon>Bacillus</taxon>
    </lineage>
</organism>
<reference evidence="6 7" key="1">
    <citation type="submission" date="2020-02" db="EMBL/GenBank/DDBJ databases">
        <title>Bacillus aquiflavi sp. nov., isolated from yellow water of strong flavor Chinese baijiu in Yibin region of China.</title>
        <authorList>
            <person name="Xie J."/>
        </authorList>
    </citation>
    <scope>NUCLEOTIDE SEQUENCE [LARGE SCALE GENOMIC DNA]</scope>
    <source>
        <strain evidence="6 7">3H-10</strain>
    </source>
</reference>
<dbReference type="PANTHER" id="PTHR11575">
    <property type="entry name" value="5'-NUCLEOTIDASE-RELATED"/>
    <property type="match status" value="1"/>
</dbReference>
<dbReference type="SUPFAM" id="SSF55816">
    <property type="entry name" value="5'-nucleotidase (syn. UDP-sugar hydrolase), C-terminal domain"/>
    <property type="match status" value="1"/>
</dbReference>
<dbReference type="SUPFAM" id="SSF56300">
    <property type="entry name" value="Metallo-dependent phosphatases"/>
    <property type="match status" value="1"/>
</dbReference>
<dbReference type="Pfam" id="PF00149">
    <property type="entry name" value="Metallophos"/>
    <property type="match status" value="1"/>
</dbReference>
<dbReference type="Proteomes" id="UP000570010">
    <property type="component" value="Unassembled WGS sequence"/>
</dbReference>
<accession>A0A6B3W0K7</accession>
<dbReference type="EMBL" id="JACEIO010000029">
    <property type="protein sequence ID" value="MBA4537869.1"/>
    <property type="molecule type" value="Genomic_DNA"/>
</dbReference>
<evidence type="ECO:0000256" key="1">
    <source>
        <dbReference type="ARBA" id="ARBA00022729"/>
    </source>
</evidence>
<dbReference type="InterPro" id="IPR008334">
    <property type="entry name" value="5'-Nucleotdase_C"/>
</dbReference>
<evidence type="ECO:0000313" key="7">
    <source>
        <dbReference type="Proteomes" id="UP000472971"/>
    </source>
</evidence>
<dbReference type="RefSeq" id="WP_163242513.1">
    <property type="nucleotide sequence ID" value="NZ_CP082780.1"/>
</dbReference>
<evidence type="ECO:0000313" key="6">
    <source>
        <dbReference type="EMBL" id="NEY82125.1"/>
    </source>
</evidence>
<dbReference type="Proteomes" id="UP000472971">
    <property type="component" value="Unassembled WGS sequence"/>
</dbReference>